<evidence type="ECO:0000313" key="4">
    <source>
        <dbReference type="Proteomes" id="UP000002748"/>
    </source>
</evidence>
<dbReference type="AlphaFoldDB" id="J5SH39"/>
<evidence type="ECO:0000313" key="3">
    <source>
        <dbReference type="EMBL" id="EJT45601.1"/>
    </source>
</evidence>
<comment type="caution">
    <text evidence="3">The sequence shown here is derived from an EMBL/GenBank/DDBJ whole genome shotgun (WGS) entry which is preliminary data.</text>
</comment>
<feature type="region of interest" description="Disordered" evidence="2">
    <location>
        <begin position="225"/>
        <end position="285"/>
    </location>
</feature>
<feature type="compositionally biased region" description="Low complexity" evidence="2">
    <location>
        <begin position="256"/>
        <end position="276"/>
    </location>
</feature>
<sequence length="396" mass="42721">MAFASLADELDLDGPGYDYDDEYEYDRGVGVSLADELLDGPDDLGRGGASKLTPEPGLGSLAAELDAPTLDYEAERLDALEPTTPTSPTAPTLAVPVPNGHSHSAHSSPRRAPPSPLRTPSFSNGYANGLSSRRSPSPEPERVFLTDFESTLEATESLIARLQSASDEAVELGLVSLVGKLGESERAREDGIRELTVLLREFETVRGEGLDLDLRLSELAGLGESSRVGWTGEPDVPISGFGTIEEEDETPPASPVSPTTPRSPTTPLTPHTPHTLHTPHHAQRRGLLPRHTAELAAHTLSLSASLVSILESANLSLSSIASTSARQLKGVRVGLRSFKATQEHEDECAEGVRRFEALEEAGKRPDAREEMRRIMEGFERSLEQAEEEWNRARAMA</sequence>
<feature type="compositionally biased region" description="Low complexity" evidence="2">
    <location>
        <begin position="82"/>
        <end position="107"/>
    </location>
</feature>
<feature type="region of interest" description="Disordered" evidence="2">
    <location>
        <begin position="81"/>
        <end position="141"/>
    </location>
</feature>
<dbReference type="KEGG" id="tasa:A1Q1_05938"/>
<name>J5SH39_TRIAS</name>
<feature type="region of interest" description="Disordered" evidence="2">
    <location>
        <begin position="35"/>
        <end position="61"/>
    </location>
</feature>
<feature type="region of interest" description="Disordered" evidence="2">
    <location>
        <begin position="1"/>
        <end position="23"/>
    </location>
</feature>
<dbReference type="RefSeq" id="XP_014176622.1">
    <property type="nucleotide sequence ID" value="XM_014321147.1"/>
</dbReference>
<reference evidence="3 4" key="1">
    <citation type="journal article" date="2012" name="Eukaryot. Cell">
        <title>Draft genome sequence of CBS 2479, the standard type strain of Trichosporon asahii.</title>
        <authorList>
            <person name="Yang R.Y."/>
            <person name="Li H.T."/>
            <person name="Zhu H."/>
            <person name="Zhou G.P."/>
            <person name="Wang M."/>
            <person name="Wang L."/>
        </authorList>
    </citation>
    <scope>NUCLEOTIDE SEQUENCE [LARGE SCALE GENOMIC DNA]</scope>
    <source>
        <strain evidence="4">ATCC 90039 / CBS 2479 / JCM 2466 / KCTC 7840 / NCYC 2677 / UAMH 7654</strain>
    </source>
</reference>
<accession>J5SH39</accession>
<dbReference type="GeneID" id="25989450"/>
<feature type="coiled-coil region" evidence="1">
    <location>
        <begin position="368"/>
        <end position="395"/>
    </location>
</feature>
<gene>
    <name evidence="3" type="ORF">A1Q1_05938</name>
</gene>
<proteinExistence type="predicted"/>
<evidence type="ECO:0000256" key="2">
    <source>
        <dbReference type="SAM" id="MobiDB-lite"/>
    </source>
</evidence>
<dbReference type="HOGENOM" id="CLU_696746_0_0_1"/>
<organism evidence="3 4">
    <name type="scientific">Trichosporon asahii var. asahii (strain ATCC 90039 / CBS 2479 / JCM 2466 / KCTC 7840 / NBRC 103889/ NCYC 2677 / UAMH 7654)</name>
    <name type="common">Yeast</name>
    <dbReference type="NCBI Taxonomy" id="1186058"/>
    <lineage>
        <taxon>Eukaryota</taxon>
        <taxon>Fungi</taxon>
        <taxon>Dikarya</taxon>
        <taxon>Basidiomycota</taxon>
        <taxon>Agaricomycotina</taxon>
        <taxon>Tremellomycetes</taxon>
        <taxon>Trichosporonales</taxon>
        <taxon>Trichosporonaceae</taxon>
        <taxon>Trichosporon</taxon>
    </lineage>
</organism>
<protein>
    <submittedName>
        <fullName evidence="3">Uncharacterized protein</fullName>
    </submittedName>
</protein>
<evidence type="ECO:0000256" key="1">
    <source>
        <dbReference type="SAM" id="Coils"/>
    </source>
</evidence>
<dbReference type="VEuPathDB" id="FungiDB:A1Q1_05938"/>
<dbReference type="Proteomes" id="UP000002748">
    <property type="component" value="Unassembled WGS sequence"/>
</dbReference>
<keyword evidence="1" id="KW-0175">Coiled coil</keyword>
<feature type="compositionally biased region" description="Acidic residues" evidence="2">
    <location>
        <begin position="8"/>
        <end position="23"/>
    </location>
</feature>
<dbReference type="EMBL" id="ALBS01000323">
    <property type="protein sequence ID" value="EJT45601.1"/>
    <property type="molecule type" value="Genomic_DNA"/>
</dbReference>